<evidence type="ECO:0000313" key="7">
    <source>
        <dbReference type="EMBL" id="QPR74985.1"/>
    </source>
</evidence>
<keyword evidence="4" id="KW-0274">FAD</keyword>
<evidence type="ECO:0000256" key="1">
    <source>
        <dbReference type="ARBA" id="ARBA00001974"/>
    </source>
</evidence>
<dbReference type="InterPro" id="IPR023753">
    <property type="entry name" value="FAD/NAD-binding_dom"/>
</dbReference>
<sequence length="405" mass="44752">MPLNKPKVVVLGAGYGGLMTVTRLVKKIGINEADITLVNKHNYHYETTWMHEASAGTLHHDRCRYQIKDVINTSRVNFVQDTVKKIDKEGKKVVLETGELSYDYLVVALGSVPETFGISGLKEHAFSISNINSSRQLREHIEYQFATYNTEAEKRPERLTIVVGGAGFTGIEFLGEMANRIPELCREYDIDRQQVRLICVEAAPSVLPGFEPELVDYAVNYLEGKGVEFKIGTAVKECTPDGIIVGKDDQTEEIKAGTVVWAAGVRGNPIIEESGFENMRGRVKVKPDLRVEGHDDIFVIGDCSLIINEETERPYPPTAQISMQQGETCANNLAALIHGKETETFSFDNKGSVASLGEHDAIGVAFGRKMTGTTASMMKKIIDNRSLFMIGGPGLVLKKGKFKFF</sequence>
<protein>
    <submittedName>
        <fullName evidence="7">NAD(P)/FAD-dependent oxidoreductase</fullName>
    </submittedName>
</protein>
<reference evidence="7 8" key="1">
    <citation type="submission" date="2020-12" db="EMBL/GenBank/DDBJ databases">
        <title>FDA dAtabase for Regulatory Grade micrObial Sequences (FDA-ARGOS): Supporting development and validation of Infectious Disease Dx tests.</title>
        <authorList>
            <person name="Nelson B."/>
            <person name="Plummer A."/>
            <person name="Tallon L."/>
            <person name="Sadzewicz L."/>
            <person name="Zhao X."/>
            <person name="Boylan J."/>
            <person name="Ott S."/>
            <person name="Bowen H."/>
            <person name="Vavikolanu K."/>
            <person name="Mehta A."/>
            <person name="Aluvathingal J."/>
            <person name="Nadendla S."/>
            <person name="Myers T."/>
            <person name="Yan Y."/>
            <person name="Sichtig H."/>
        </authorList>
    </citation>
    <scope>NUCLEOTIDE SEQUENCE [LARGE SCALE GENOMIC DNA]</scope>
    <source>
        <strain evidence="7 8">FDAARGOS_923</strain>
    </source>
</reference>
<keyword evidence="3" id="KW-0285">Flavoprotein</keyword>
<name>A0AB37H0T3_BACLI</name>
<evidence type="ECO:0000256" key="3">
    <source>
        <dbReference type="ARBA" id="ARBA00022630"/>
    </source>
</evidence>
<dbReference type="EMBL" id="CP065647">
    <property type="protein sequence ID" value="QPR74985.1"/>
    <property type="molecule type" value="Genomic_DNA"/>
</dbReference>
<accession>A0AB37H0T3</accession>
<dbReference type="PANTHER" id="PTHR42913:SF3">
    <property type="entry name" value="64 KDA MITOCHONDRIAL NADH DEHYDROGENASE (EUROFUNG)"/>
    <property type="match status" value="1"/>
</dbReference>
<dbReference type="Pfam" id="PF07992">
    <property type="entry name" value="Pyr_redox_2"/>
    <property type="match status" value="1"/>
</dbReference>
<dbReference type="GO" id="GO:0003955">
    <property type="term" value="F:NAD(P)H dehydrogenase (quinone) activity"/>
    <property type="evidence" value="ECO:0007669"/>
    <property type="project" value="TreeGrafter"/>
</dbReference>
<organism evidence="7 8">
    <name type="scientific">Bacillus licheniformis</name>
    <dbReference type="NCBI Taxonomy" id="1402"/>
    <lineage>
        <taxon>Bacteria</taxon>
        <taxon>Bacillati</taxon>
        <taxon>Bacillota</taxon>
        <taxon>Bacilli</taxon>
        <taxon>Bacillales</taxon>
        <taxon>Bacillaceae</taxon>
        <taxon>Bacillus</taxon>
    </lineage>
</organism>
<dbReference type="Proteomes" id="UP000595038">
    <property type="component" value="Chromosome"/>
</dbReference>
<comment type="similarity">
    <text evidence="2">Belongs to the NADH dehydrogenase family.</text>
</comment>
<evidence type="ECO:0000259" key="6">
    <source>
        <dbReference type="Pfam" id="PF07992"/>
    </source>
</evidence>
<dbReference type="SUPFAM" id="SSF51905">
    <property type="entry name" value="FAD/NAD(P)-binding domain"/>
    <property type="match status" value="2"/>
</dbReference>
<dbReference type="GeneID" id="92860027"/>
<dbReference type="Gene3D" id="3.50.50.100">
    <property type="match status" value="1"/>
</dbReference>
<gene>
    <name evidence="7" type="ORF">I6G80_08215</name>
</gene>
<dbReference type="PANTHER" id="PTHR42913">
    <property type="entry name" value="APOPTOSIS-INDUCING FACTOR 1"/>
    <property type="match status" value="1"/>
</dbReference>
<evidence type="ECO:0000256" key="5">
    <source>
        <dbReference type="ARBA" id="ARBA00023002"/>
    </source>
</evidence>
<dbReference type="InterPro" id="IPR036188">
    <property type="entry name" value="FAD/NAD-bd_sf"/>
</dbReference>
<evidence type="ECO:0000256" key="4">
    <source>
        <dbReference type="ARBA" id="ARBA00022827"/>
    </source>
</evidence>
<dbReference type="PRINTS" id="PR00368">
    <property type="entry name" value="FADPNR"/>
</dbReference>
<dbReference type="InterPro" id="IPR051169">
    <property type="entry name" value="NADH-Q_oxidoreductase"/>
</dbReference>
<keyword evidence="5" id="KW-0560">Oxidoreductase</keyword>
<comment type="cofactor">
    <cofactor evidence="1">
        <name>FAD</name>
        <dbReference type="ChEBI" id="CHEBI:57692"/>
    </cofactor>
</comment>
<evidence type="ECO:0000313" key="8">
    <source>
        <dbReference type="Proteomes" id="UP000595038"/>
    </source>
</evidence>
<proteinExistence type="inferred from homology"/>
<dbReference type="RefSeq" id="WP_161621001.1">
    <property type="nucleotide sequence ID" value="NZ_BEXU01000021.1"/>
</dbReference>
<dbReference type="GO" id="GO:0019646">
    <property type="term" value="P:aerobic electron transport chain"/>
    <property type="evidence" value="ECO:0007669"/>
    <property type="project" value="TreeGrafter"/>
</dbReference>
<evidence type="ECO:0000256" key="2">
    <source>
        <dbReference type="ARBA" id="ARBA00005272"/>
    </source>
</evidence>
<dbReference type="AlphaFoldDB" id="A0AB37H0T3"/>
<feature type="domain" description="FAD/NAD(P)-binding" evidence="6">
    <location>
        <begin position="7"/>
        <end position="326"/>
    </location>
</feature>